<keyword evidence="5" id="KW-0472">Membrane</keyword>
<dbReference type="PANTHER" id="PTHR24286:SF376">
    <property type="entry name" value="ABSCISIC ACID 8'-HYDROXYLASE 4"/>
    <property type="match status" value="1"/>
</dbReference>
<comment type="similarity">
    <text evidence="4">Belongs to the cytochrome P450 family.</text>
</comment>
<accession>A0A8J5KVT3</accession>
<reference evidence="7 8" key="1">
    <citation type="submission" date="2020-08" db="EMBL/GenBank/DDBJ databases">
        <title>Plant Genome Project.</title>
        <authorList>
            <person name="Zhang R.-G."/>
        </authorList>
    </citation>
    <scope>NUCLEOTIDE SEQUENCE [LARGE SCALE GENOMIC DNA]</scope>
    <source>
        <tissue evidence="7">Rhizome</tissue>
    </source>
</reference>
<sequence length="548" mass="62345">MTPLIKKHTSSSLCLFLSLSLSAIILPSPFPSAASAISGMACAVACTLLIGLAVTYVLVRISKHKISKEPHRRRRQLKLPPGSMGWPYIGETLQLYSQDPNLFFATRQKRYGEIFKTRLLGCPCVMLASPEAAKFVLVTQAHLFKPTYPRSKERLIGPWALFFHQGDYHLRLRKIVQAAVSPDALRGIVPDVERLVVPLLRSWDGREFSTFHTMKQLPFDAGVLVIFGGQLEDRHRSELKKNFFIVEKGYNSFPNSFPRTTYHKAIQARKRLGGILAEIMNERRKLGSPAKSNDLLSRLMNSEERLSDDQIADNVIGVLFAAQDTTASVMTWILKFLHDDPKLLQAVKDEQMAIWDTNEQGRRPLTWAQIRSMILTHKVDLCTTLSFSQFKQELVFIFMSLNNLMQVILESLRMASIISFTFREAVDDVEYKGYLIPKGWKVMPLFRNIHHNSEFFREPQIFNPSRFEVAPKPNTFFPFGTGIHACPGNELAKLEILVLIHHLVTNYRWEIMGQQGGEVECCPFPVPKQGLVVKLWRVSDSSRAEQSS</sequence>
<dbReference type="PRINTS" id="PR00385">
    <property type="entry name" value="P450"/>
</dbReference>
<keyword evidence="2 3" id="KW-0408">Iron</keyword>
<keyword evidence="5" id="KW-0812">Transmembrane</keyword>
<dbReference type="PROSITE" id="PS00086">
    <property type="entry name" value="CYTOCHROME_P450"/>
    <property type="match status" value="1"/>
</dbReference>
<dbReference type="Gene3D" id="1.10.630.10">
    <property type="entry name" value="Cytochrome P450"/>
    <property type="match status" value="1"/>
</dbReference>
<comment type="caution">
    <text evidence="7">The sequence shown here is derived from an EMBL/GenBank/DDBJ whole genome shotgun (WGS) entry which is preliminary data.</text>
</comment>
<evidence type="ECO:0000256" key="6">
    <source>
        <dbReference type="SAM" id="SignalP"/>
    </source>
</evidence>
<evidence type="ECO:0008006" key="9">
    <source>
        <dbReference type="Google" id="ProtNLM"/>
    </source>
</evidence>
<feature type="chain" id="PRO_5035201893" description="Abscisic acid 8'-hydroxylase 3" evidence="6">
    <location>
        <begin position="28"/>
        <end position="548"/>
    </location>
</feature>
<dbReference type="InterPro" id="IPR017972">
    <property type="entry name" value="Cyt_P450_CS"/>
</dbReference>
<dbReference type="PRINTS" id="PR00463">
    <property type="entry name" value="EP450I"/>
</dbReference>
<evidence type="ECO:0000256" key="1">
    <source>
        <dbReference type="ARBA" id="ARBA00022723"/>
    </source>
</evidence>
<dbReference type="GO" id="GO:0005506">
    <property type="term" value="F:iron ion binding"/>
    <property type="evidence" value="ECO:0007669"/>
    <property type="project" value="InterPro"/>
</dbReference>
<name>A0A8J5KVT3_ZINOF</name>
<keyword evidence="6" id="KW-0732">Signal</keyword>
<keyword evidence="1 3" id="KW-0479">Metal-binding</keyword>
<dbReference type="SUPFAM" id="SSF48264">
    <property type="entry name" value="Cytochrome P450"/>
    <property type="match status" value="1"/>
</dbReference>
<keyword evidence="3 4" id="KW-0349">Heme</keyword>
<evidence type="ECO:0000256" key="4">
    <source>
        <dbReference type="RuleBase" id="RU000461"/>
    </source>
</evidence>
<dbReference type="InterPro" id="IPR002401">
    <property type="entry name" value="Cyt_P450_E_grp-I"/>
</dbReference>
<dbReference type="GO" id="GO:0016125">
    <property type="term" value="P:sterol metabolic process"/>
    <property type="evidence" value="ECO:0007669"/>
    <property type="project" value="TreeGrafter"/>
</dbReference>
<comment type="cofactor">
    <cofactor evidence="3">
        <name>heme</name>
        <dbReference type="ChEBI" id="CHEBI:30413"/>
    </cofactor>
</comment>
<feature type="binding site" description="axial binding residue" evidence="3">
    <location>
        <position position="486"/>
    </location>
    <ligand>
        <name>heme</name>
        <dbReference type="ChEBI" id="CHEBI:30413"/>
    </ligand>
    <ligandPart>
        <name>Fe</name>
        <dbReference type="ChEBI" id="CHEBI:18248"/>
    </ligandPart>
</feature>
<dbReference type="CDD" id="cd11043">
    <property type="entry name" value="CYP90-like"/>
    <property type="match status" value="1"/>
</dbReference>
<gene>
    <name evidence="7" type="ORF">ZIOFF_046023</name>
</gene>
<evidence type="ECO:0000256" key="5">
    <source>
        <dbReference type="SAM" id="Phobius"/>
    </source>
</evidence>
<dbReference type="GO" id="GO:0010295">
    <property type="term" value="F:(+)-abscisic acid 8'-hydroxylase activity"/>
    <property type="evidence" value="ECO:0007669"/>
    <property type="project" value="TreeGrafter"/>
</dbReference>
<dbReference type="InterPro" id="IPR036396">
    <property type="entry name" value="Cyt_P450_sf"/>
</dbReference>
<dbReference type="EMBL" id="JACMSC010000012">
    <property type="protein sequence ID" value="KAG6498114.1"/>
    <property type="molecule type" value="Genomic_DNA"/>
</dbReference>
<evidence type="ECO:0000313" key="7">
    <source>
        <dbReference type="EMBL" id="KAG6498114.1"/>
    </source>
</evidence>
<dbReference type="Proteomes" id="UP000734854">
    <property type="component" value="Unassembled WGS sequence"/>
</dbReference>
<evidence type="ECO:0000313" key="8">
    <source>
        <dbReference type="Proteomes" id="UP000734854"/>
    </source>
</evidence>
<organism evidence="7 8">
    <name type="scientific">Zingiber officinale</name>
    <name type="common">Ginger</name>
    <name type="synonym">Amomum zingiber</name>
    <dbReference type="NCBI Taxonomy" id="94328"/>
    <lineage>
        <taxon>Eukaryota</taxon>
        <taxon>Viridiplantae</taxon>
        <taxon>Streptophyta</taxon>
        <taxon>Embryophyta</taxon>
        <taxon>Tracheophyta</taxon>
        <taxon>Spermatophyta</taxon>
        <taxon>Magnoliopsida</taxon>
        <taxon>Liliopsida</taxon>
        <taxon>Zingiberales</taxon>
        <taxon>Zingiberaceae</taxon>
        <taxon>Zingiber</taxon>
    </lineage>
</organism>
<proteinExistence type="inferred from homology"/>
<dbReference type="AlphaFoldDB" id="A0A8J5KVT3"/>
<evidence type="ECO:0000256" key="2">
    <source>
        <dbReference type="ARBA" id="ARBA00023004"/>
    </source>
</evidence>
<evidence type="ECO:0000256" key="3">
    <source>
        <dbReference type="PIRSR" id="PIRSR602401-1"/>
    </source>
</evidence>
<dbReference type="Pfam" id="PF00067">
    <property type="entry name" value="p450"/>
    <property type="match status" value="2"/>
</dbReference>
<keyword evidence="8" id="KW-1185">Reference proteome</keyword>
<feature type="transmembrane region" description="Helical" evidence="5">
    <location>
        <begin position="37"/>
        <end position="59"/>
    </location>
</feature>
<dbReference type="InterPro" id="IPR001128">
    <property type="entry name" value="Cyt_P450"/>
</dbReference>
<feature type="signal peptide" evidence="6">
    <location>
        <begin position="1"/>
        <end position="27"/>
    </location>
</feature>
<protein>
    <recommendedName>
        <fullName evidence="9">Abscisic acid 8'-hydroxylase 3</fullName>
    </recommendedName>
</protein>
<dbReference type="PANTHER" id="PTHR24286">
    <property type="entry name" value="CYTOCHROME P450 26"/>
    <property type="match status" value="1"/>
</dbReference>
<keyword evidence="5" id="KW-1133">Transmembrane helix</keyword>
<keyword evidence="4" id="KW-0560">Oxidoreductase</keyword>
<dbReference type="GO" id="GO:0020037">
    <property type="term" value="F:heme binding"/>
    <property type="evidence" value="ECO:0007669"/>
    <property type="project" value="InterPro"/>
</dbReference>
<keyword evidence="4" id="KW-0503">Monooxygenase</keyword>